<keyword evidence="1" id="KW-1133">Transmembrane helix</keyword>
<name>A0ABY4CVI0_9BACT</name>
<keyword evidence="1" id="KW-0472">Membrane</keyword>
<keyword evidence="3" id="KW-1185">Reference proteome</keyword>
<dbReference type="Proteomes" id="UP000831113">
    <property type="component" value="Chromosome"/>
</dbReference>
<gene>
    <name evidence="2" type="ORF">MTX78_12865</name>
</gene>
<protein>
    <recommendedName>
        <fullName evidence="4">Magnesium citrate secondary transporter</fullName>
    </recommendedName>
</protein>
<feature type="transmembrane region" description="Helical" evidence="1">
    <location>
        <begin position="7"/>
        <end position="24"/>
    </location>
</feature>
<keyword evidence="1" id="KW-0812">Transmembrane</keyword>
<feature type="transmembrane region" description="Helical" evidence="1">
    <location>
        <begin position="69"/>
        <end position="90"/>
    </location>
</feature>
<reference evidence="2 3" key="1">
    <citation type="submission" date="2022-03" db="EMBL/GenBank/DDBJ databases">
        <title>Hymenobactersp. isolated from the air.</title>
        <authorList>
            <person name="Won M."/>
            <person name="Kwon S.-W."/>
        </authorList>
    </citation>
    <scope>NUCLEOTIDE SEQUENCE [LARGE SCALE GENOMIC DNA]</scope>
    <source>
        <strain evidence="2 3">KACC 21982</strain>
    </source>
</reference>
<accession>A0ABY4CVI0</accession>
<dbReference type="EMBL" id="CP094669">
    <property type="protein sequence ID" value="UOG73016.1"/>
    <property type="molecule type" value="Genomic_DNA"/>
</dbReference>
<evidence type="ECO:0000313" key="2">
    <source>
        <dbReference type="EMBL" id="UOG73016.1"/>
    </source>
</evidence>
<sequence length="122" mass="14078">MKWPLEFRHPLFVAMAGLYALFFYNRRWGHWELPAVLNAHLADVLALPLLLTVALWFMRRLYFRQPAFVLPFSWVASTWLLLAVCFEGVLPLLKPAATADPLDVVAYAVGGLVFWRWLNHPA</sequence>
<proteinExistence type="predicted"/>
<feature type="transmembrane region" description="Helical" evidence="1">
    <location>
        <begin position="102"/>
        <end position="118"/>
    </location>
</feature>
<evidence type="ECO:0000256" key="1">
    <source>
        <dbReference type="SAM" id="Phobius"/>
    </source>
</evidence>
<evidence type="ECO:0000313" key="3">
    <source>
        <dbReference type="Proteomes" id="UP000831113"/>
    </source>
</evidence>
<dbReference type="RefSeq" id="WP_243794724.1">
    <property type="nucleotide sequence ID" value="NZ_CP094669.1"/>
</dbReference>
<organism evidence="2 3">
    <name type="scientific">Hymenobacter tibetensis</name>
    <dbReference type="NCBI Taxonomy" id="497967"/>
    <lineage>
        <taxon>Bacteria</taxon>
        <taxon>Pseudomonadati</taxon>
        <taxon>Bacteroidota</taxon>
        <taxon>Cytophagia</taxon>
        <taxon>Cytophagales</taxon>
        <taxon>Hymenobacteraceae</taxon>
        <taxon>Hymenobacter</taxon>
    </lineage>
</organism>
<feature type="transmembrane region" description="Helical" evidence="1">
    <location>
        <begin position="36"/>
        <end position="57"/>
    </location>
</feature>
<evidence type="ECO:0008006" key="4">
    <source>
        <dbReference type="Google" id="ProtNLM"/>
    </source>
</evidence>